<name>A0A4U5MRW7_STECR</name>
<proteinExistence type="predicted"/>
<protein>
    <submittedName>
        <fullName evidence="1">Uncharacterized protein</fullName>
    </submittedName>
</protein>
<organism evidence="1 2">
    <name type="scientific">Steinernema carpocapsae</name>
    <name type="common">Entomopathogenic nematode</name>
    <dbReference type="NCBI Taxonomy" id="34508"/>
    <lineage>
        <taxon>Eukaryota</taxon>
        <taxon>Metazoa</taxon>
        <taxon>Ecdysozoa</taxon>
        <taxon>Nematoda</taxon>
        <taxon>Chromadorea</taxon>
        <taxon>Rhabditida</taxon>
        <taxon>Tylenchina</taxon>
        <taxon>Panagrolaimomorpha</taxon>
        <taxon>Strongyloidoidea</taxon>
        <taxon>Steinernematidae</taxon>
        <taxon>Steinernema</taxon>
    </lineage>
</organism>
<dbReference type="EMBL" id="AZBU02000006">
    <property type="protein sequence ID" value="TKR72384.1"/>
    <property type="molecule type" value="Genomic_DNA"/>
</dbReference>
<dbReference type="AlphaFoldDB" id="A0A4U5MRW7"/>
<evidence type="ECO:0000313" key="1">
    <source>
        <dbReference type="EMBL" id="TKR72384.1"/>
    </source>
</evidence>
<gene>
    <name evidence="1" type="ORF">L596_019838</name>
</gene>
<accession>A0A4U5MRW7</accession>
<keyword evidence="2" id="KW-1185">Reference proteome</keyword>
<reference evidence="1 2" key="2">
    <citation type="journal article" date="2019" name="G3 (Bethesda)">
        <title>Hybrid Assembly of the Genome of the Entomopathogenic Nematode Steinernema carpocapsae Identifies the X-Chromosome.</title>
        <authorList>
            <person name="Serra L."/>
            <person name="Macchietto M."/>
            <person name="Macias-Munoz A."/>
            <person name="McGill C.J."/>
            <person name="Rodriguez I.M."/>
            <person name="Rodriguez B."/>
            <person name="Murad R."/>
            <person name="Mortazavi A."/>
        </authorList>
    </citation>
    <scope>NUCLEOTIDE SEQUENCE [LARGE SCALE GENOMIC DNA]</scope>
    <source>
        <strain evidence="1 2">ALL</strain>
    </source>
</reference>
<evidence type="ECO:0000313" key="2">
    <source>
        <dbReference type="Proteomes" id="UP000298663"/>
    </source>
</evidence>
<sequence length="92" mass="10597">MVEEITFGREAKRLMDFFGDLGESKRGELVEGNKLILMTKKWSAKILVFLGYFKTVCTLLSEPNALRTISERQWASATKQQLNEDRKFSAHL</sequence>
<comment type="caution">
    <text evidence="1">The sequence shown here is derived from an EMBL/GenBank/DDBJ whole genome shotgun (WGS) entry which is preliminary data.</text>
</comment>
<dbReference type="Proteomes" id="UP000298663">
    <property type="component" value="Unassembled WGS sequence"/>
</dbReference>
<reference evidence="1 2" key="1">
    <citation type="journal article" date="2015" name="Genome Biol.">
        <title>Comparative genomics of Steinernema reveals deeply conserved gene regulatory networks.</title>
        <authorList>
            <person name="Dillman A.R."/>
            <person name="Macchietto M."/>
            <person name="Porter C.F."/>
            <person name="Rogers A."/>
            <person name="Williams B."/>
            <person name="Antoshechkin I."/>
            <person name="Lee M.M."/>
            <person name="Goodwin Z."/>
            <person name="Lu X."/>
            <person name="Lewis E.E."/>
            <person name="Goodrich-Blair H."/>
            <person name="Stock S.P."/>
            <person name="Adams B.J."/>
            <person name="Sternberg P.W."/>
            <person name="Mortazavi A."/>
        </authorList>
    </citation>
    <scope>NUCLEOTIDE SEQUENCE [LARGE SCALE GENOMIC DNA]</scope>
    <source>
        <strain evidence="1 2">ALL</strain>
    </source>
</reference>